<reference evidence="2 3" key="1">
    <citation type="submission" date="2019-07" db="EMBL/GenBank/DDBJ databases">
        <title>The pathways for chlorine oxyanion respiration interact through the shared metabolite chlorate.</title>
        <authorList>
            <person name="Barnum T.P."/>
            <person name="Cheng Y."/>
            <person name="Hill K.A."/>
            <person name="Lucas L.N."/>
            <person name="Carlson H.K."/>
            <person name="Coates J.D."/>
        </authorList>
    </citation>
    <scope>NUCLEOTIDE SEQUENCE [LARGE SCALE GENOMIC DNA]</scope>
    <source>
        <strain evidence="2 3">BK-1</strain>
    </source>
</reference>
<dbReference type="AlphaFoldDB" id="A0A558DVZ6"/>
<accession>A0A558DVZ6</accession>
<gene>
    <name evidence="2" type="ORF">FHP88_03635</name>
</gene>
<sequence>MSRFARECLFGILLLVLTGSASATKFENLLGQVKPVGSGELSFWGMTIYRATLLAPEGRYQADQLHALQIDYQSSFSRNQLTWASVNHMEPLLESYVDRQSLYQQLSAVLRDVEAGDQITGVHHPDEGAVFYSNGQLIGRLHDPAVAAAFFSIWLDPRTREPDLRARLLGQVR</sequence>
<dbReference type="OrthoDB" id="7277038at2"/>
<name>A0A558DVZ6_9GAMM</name>
<evidence type="ECO:0000313" key="3">
    <source>
        <dbReference type="Proteomes" id="UP000316649"/>
    </source>
</evidence>
<dbReference type="InterPro" id="IPR016087">
    <property type="entry name" value="Chalcone_isomerase"/>
</dbReference>
<dbReference type="Proteomes" id="UP000316649">
    <property type="component" value="Unassembled WGS sequence"/>
</dbReference>
<dbReference type="EMBL" id="VMNH01000004">
    <property type="protein sequence ID" value="TVO77901.1"/>
    <property type="molecule type" value="Genomic_DNA"/>
</dbReference>
<comment type="caution">
    <text evidence="2">The sequence shown here is derived from an EMBL/GenBank/DDBJ whole genome shotgun (WGS) entry which is preliminary data.</text>
</comment>
<evidence type="ECO:0000259" key="1">
    <source>
        <dbReference type="Pfam" id="PF16036"/>
    </source>
</evidence>
<dbReference type="RefSeq" id="WP_144357625.1">
    <property type="nucleotide sequence ID" value="NZ_VMNH01000004.1"/>
</dbReference>
<proteinExistence type="predicted"/>
<organism evidence="2 3">
    <name type="scientific">Sedimenticola selenatireducens</name>
    <dbReference type="NCBI Taxonomy" id="191960"/>
    <lineage>
        <taxon>Bacteria</taxon>
        <taxon>Pseudomonadati</taxon>
        <taxon>Pseudomonadota</taxon>
        <taxon>Gammaproteobacteria</taxon>
        <taxon>Chromatiales</taxon>
        <taxon>Sedimenticolaceae</taxon>
        <taxon>Sedimenticola</taxon>
    </lineage>
</organism>
<evidence type="ECO:0000313" key="2">
    <source>
        <dbReference type="EMBL" id="TVO77901.1"/>
    </source>
</evidence>
<protein>
    <recommendedName>
        <fullName evidence="1">Chalcone isomerase domain-containing protein</fullName>
    </recommendedName>
</protein>
<feature type="domain" description="Chalcone isomerase" evidence="1">
    <location>
        <begin position="69"/>
        <end position="170"/>
    </location>
</feature>
<dbReference type="Pfam" id="PF16036">
    <property type="entry name" value="Chalcone_3"/>
    <property type="match status" value="1"/>
</dbReference>
<keyword evidence="3" id="KW-1185">Reference proteome</keyword>